<reference evidence="2 3" key="1">
    <citation type="submission" date="2019-03" db="EMBL/GenBank/DDBJ databases">
        <title>First draft genome of Liparis tanakae, snailfish: a comprehensive survey of snailfish specific genes.</title>
        <authorList>
            <person name="Kim W."/>
            <person name="Song I."/>
            <person name="Jeong J.-H."/>
            <person name="Kim D."/>
            <person name="Kim S."/>
            <person name="Ryu S."/>
            <person name="Song J.Y."/>
            <person name="Lee S.K."/>
        </authorList>
    </citation>
    <scope>NUCLEOTIDE SEQUENCE [LARGE SCALE GENOMIC DNA]</scope>
    <source>
        <tissue evidence="2">Muscle</tissue>
    </source>
</reference>
<feature type="region of interest" description="Disordered" evidence="1">
    <location>
        <begin position="133"/>
        <end position="198"/>
    </location>
</feature>
<protein>
    <submittedName>
        <fullName evidence="2">Uncharacterized protein</fullName>
    </submittedName>
</protein>
<feature type="compositionally biased region" description="Basic and acidic residues" evidence="1">
    <location>
        <begin position="60"/>
        <end position="70"/>
    </location>
</feature>
<comment type="caution">
    <text evidence="2">The sequence shown here is derived from an EMBL/GenBank/DDBJ whole genome shotgun (WGS) entry which is preliminary data.</text>
</comment>
<name>A0A4Z2EGS9_9TELE</name>
<feature type="compositionally biased region" description="Low complexity" evidence="1">
    <location>
        <begin position="148"/>
        <end position="177"/>
    </location>
</feature>
<accession>A0A4Z2EGS9</accession>
<keyword evidence="3" id="KW-1185">Reference proteome</keyword>
<dbReference type="Proteomes" id="UP000314294">
    <property type="component" value="Unassembled WGS sequence"/>
</dbReference>
<evidence type="ECO:0000313" key="2">
    <source>
        <dbReference type="EMBL" id="TNN28066.1"/>
    </source>
</evidence>
<evidence type="ECO:0000256" key="1">
    <source>
        <dbReference type="SAM" id="MobiDB-lite"/>
    </source>
</evidence>
<proteinExistence type="predicted"/>
<gene>
    <name evidence="2" type="ORF">EYF80_061785</name>
</gene>
<feature type="region of interest" description="Disordered" evidence="1">
    <location>
        <begin position="50"/>
        <end position="70"/>
    </location>
</feature>
<sequence>MSRVIRDFSLSCACSSVCSTTPTRTDICTTSCFSFVTLCLIRTTGAADRQAADRQTGSRQTDRSDSRQTADRSLLKLLTDLKHRRTLKVSRLTGTQPQSAVDSGPLGHAPTGLLVALSGLVENTGFIAVRDPEASSRCPPAAGPGSSVDQGQVDQGQVDQGQVDQGQVDQGQVDQGQIGLGGTGGVKVNEHQQLLLRR</sequence>
<organism evidence="2 3">
    <name type="scientific">Liparis tanakae</name>
    <name type="common">Tanaka's snailfish</name>
    <dbReference type="NCBI Taxonomy" id="230148"/>
    <lineage>
        <taxon>Eukaryota</taxon>
        <taxon>Metazoa</taxon>
        <taxon>Chordata</taxon>
        <taxon>Craniata</taxon>
        <taxon>Vertebrata</taxon>
        <taxon>Euteleostomi</taxon>
        <taxon>Actinopterygii</taxon>
        <taxon>Neopterygii</taxon>
        <taxon>Teleostei</taxon>
        <taxon>Neoteleostei</taxon>
        <taxon>Acanthomorphata</taxon>
        <taxon>Eupercaria</taxon>
        <taxon>Perciformes</taxon>
        <taxon>Cottioidei</taxon>
        <taxon>Cottales</taxon>
        <taxon>Liparidae</taxon>
        <taxon>Liparis</taxon>
    </lineage>
</organism>
<dbReference type="AlphaFoldDB" id="A0A4Z2EGS9"/>
<evidence type="ECO:0000313" key="3">
    <source>
        <dbReference type="Proteomes" id="UP000314294"/>
    </source>
</evidence>
<dbReference type="EMBL" id="SRLO01007346">
    <property type="protein sequence ID" value="TNN28066.1"/>
    <property type="molecule type" value="Genomic_DNA"/>
</dbReference>